<keyword evidence="6" id="KW-1185">Reference proteome</keyword>
<protein>
    <submittedName>
        <fullName evidence="5">Alpha/beta hydrolase</fullName>
    </submittedName>
</protein>
<evidence type="ECO:0000313" key="5">
    <source>
        <dbReference type="EMBL" id="MBK3519238.1"/>
    </source>
</evidence>
<proteinExistence type="predicted"/>
<name>A0ABS1HPT1_9BACT</name>
<dbReference type="Gene3D" id="3.40.50.1820">
    <property type="entry name" value="alpha/beta hydrolase"/>
    <property type="match status" value="1"/>
</dbReference>
<dbReference type="PANTHER" id="PTHR48081">
    <property type="entry name" value="AB HYDROLASE SUPERFAMILY PROTEIN C4A8.06C"/>
    <property type="match status" value="1"/>
</dbReference>
<evidence type="ECO:0000256" key="2">
    <source>
        <dbReference type="SAM" id="SignalP"/>
    </source>
</evidence>
<feature type="signal peptide" evidence="2">
    <location>
        <begin position="1"/>
        <end position="27"/>
    </location>
</feature>
<dbReference type="Pfam" id="PF00135">
    <property type="entry name" value="COesterase"/>
    <property type="match status" value="1"/>
</dbReference>
<accession>A0ABS1HPT1</accession>
<gene>
    <name evidence="5" type="ORF">JIV24_17955</name>
</gene>
<dbReference type="InterPro" id="IPR002018">
    <property type="entry name" value="CarbesteraseB"/>
</dbReference>
<dbReference type="InterPro" id="IPR029058">
    <property type="entry name" value="AB_hydrolase_fold"/>
</dbReference>
<organism evidence="5 6">
    <name type="scientific">Carboxylicivirga marina</name>
    <dbReference type="NCBI Taxonomy" id="2800988"/>
    <lineage>
        <taxon>Bacteria</taxon>
        <taxon>Pseudomonadati</taxon>
        <taxon>Bacteroidota</taxon>
        <taxon>Bacteroidia</taxon>
        <taxon>Marinilabiliales</taxon>
        <taxon>Marinilabiliaceae</taxon>
        <taxon>Carboxylicivirga</taxon>
    </lineage>
</organism>
<dbReference type="InterPro" id="IPR049492">
    <property type="entry name" value="BD-FAE-like_dom"/>
</dbReference>
<comment type="caution">
    <text evidence="5">The sequence shown here is derived from an EMBL/GenBank/DDBJ whole genome shotgun (WGS) entry which is preliminary data.</text>
</comment>
<evidence type="ECO:0000256" key="1">
    <source>
        <dbReference type="ARBA" id="ARBA00022801"/>
    </source>
</evidence>
<dbReference type="GO" id="GO:0016787">
    <property type="term" value="F:hydrolase activity"/>
    <property type="evidence" value="ECO:0007669"/>
    <property type="project" value="UniProtKB-KW"/>
</dbReference>
<sequence>MKKIIIPTCILLFIILLSSCGSNNKVASVDSQSEIPTVQSTQTYDVLVEEDIVYAQGLSHESINSDNAKTLPLKLDVYTPDNDSGNRPVFVFIHGGGFAGGSKQQGRIIEWANYYTSRGWVFISLDYRLKRDKGTVPQQWLDYAVNIPKNKAAQFLAVYPALRDAKAALRWVVANAEKYKINTEYITLGGGSAGAVSAIAIGITNSEDFRDELTIQQDPSLSSTNVEIDFKVSAIVDLWGSKVALDAMEEIFGHQRFNSNNPPLFIAHGTEDPTVPFTNAEELKTIYETNKVPLAYYPLEGKGHGAWGATVNDKDLAELVFEFIVQQQGINLE</sequence>
<evidence type="ECO:0000259" key="4">
    <source>
        <dbReference type="Pfam" id="PF20434"/>
    </source>
</evidence>
<keyword evidence="1 5" id="KW-0378">Hydrolase</keyword>
<dbReference type="EMBL" id="JAENRR010000058">
    <property type="protein sequence ID" value="MBK3519238.1"/>
    <property type="molecule type" value="Genomic_DNA"/>
</dbReference>
<dbReference type="PROSITE" id="PS51257">
    <property type="entry name" value="PROKAR_LIPOPROTEIN"/>
    <property type="match status" value="1"/>
</dbReference>
<dbReference type="Proteomes" id="UP000605676">
    <property type="component" value="Unassembled WGS sequence"/>
</dbReference>
<feature type="domain" description="BD-FAE-like" evidence="4">
    <location>
        <begin position="143"/>
        <end position="241"/>
    </location>
</feature>
<reference evidence="5 6" key="1">
    <citation type="submission" date="2021-01" db="EMBL/GenBank/DDBJ databases">
        <title>Carboxyliciviraga sp.nov., isolated from coastal sediments.</title>
        <authorList>
            <person name="Lu D."/>
            <person name="Zhang T."/>
        </authorList>
    </citation>
    <scope>NUCLEOTIDE SEQUENCE [LARGE SCALE GENOMIC DNA]</scope>
    <source>
        <strain evidence="5 6">N1Y132</strain>
    </source>
</reference>
<dbReference type="RefSeq" id="WP_200466458.1">
    <property type="nucleotide sequence ID" value="NZ_JAENRR010000058.1"/>
</dbReference>
<feature type="chain" id="PRO_5047014481" evidence="2">
    <location>
        <begin position="28"/>
        <end position="333"/>
    </location>
</feature>
<dbReference type="InterPro" id="IPR050300">
    <property type="entry name" value="GDXG_lipolytic_enzyme"/>
</dbReference>
<dbReference type="Pfam" id="PF20434">
    <property type="entry name" value="BD-FAE"/>
    <property type="match status" value="1"/>
</dbReference>
<evidence type="ECO:0000259" key="3">
    <source>
        <dbReference type="Pfam" id="PF00135"/>
    </source>
</evidence>
<evidence type="ECO:0000313" key="6">
    <source>
        <dbReference type="Proteomes" id="UP000605676"/>
    </source>
</evidence>
<keyword evidence="2" id="KW-0732">Signal</keyword>
<dbReference type="SUPFAM" id="SSF53474">
    <property type="entry name" value="alpha/beta-Hydrolases"/>
    <property type="match status" value="1"/>
</dbReference>
<feature type="domain" description="Carboxylesterase type B" evidence="3">
    <location>
        <begin position="73"/>
        <end position="129"/>
    </location>
</feature>